<dbReference type="EMBL" id="JASJQH010000221">
    <property type="protein sequence ID" value="KAK9765818.1"/>
    <property type="molecule type" value="Genomic_DNA"/>
</dbReference>
<gene>
    <name evidence="5" type="ORF">K7432_005536</name>
</gene>
<keyword evidence="6" id="KW-1185">Reference proteome</keyword>
<organism evidence="5 6">
    <name type="scientific">Basidiobolus ranarum</name>
    <dbReference type="NCBI Taxonomy" id="34480"/>
    <lineage>
        <taxon>Eukaryota</taxon>
        <taxon>Fungi</taxon>
        <taxon>Fungi incertae sedis</taxon>
        <taxon>Zoopagomycota</taxon>
        <taxon>Entomophthoromycotina</taxon>
        <taxon>Basidiobolomycetes</taxon>
        <taxon>Basidiobolales</taxon>
        <taxon>Basidiobolaceae</taxon>
        <taxon>Basidiobolus</taxon>
    </lineage>
</organism>
<proteinExistence type="predicted"/>
<evidence type="ECO:0008006" key="7">
    <source>
        <dbReference type="Google" id="ProtNLM"/>
    </source>
</evidence>
<accession>A0ABR2WW98</accession>
<feature type="transmembrane region" description="Helical" evidence="4">
    <location>
        <begin position="33"/>
        <end position="50"/>
    </location>
</feature>
<dbReference type="InterPro" id="IPR019378">
    <property type="entry name" value="GDP-Fuc_O-FucTrfase"/>
</dbReference>
<name>A0ABR2WW98_9FUNG</name>
<evidence type="ECO:0000313" key="6">
    <source>
        <dbReference type="Proteomes" id="UP001479436"/>
    </source>
</evidence>
<evidence type="ECO:0000313" key="5">
    <source>
        <dbReference type="EMBL" id="KAK9765818.1"/>
    </source>
</evidence>
<dbReference type="Gene3D" id="3.40.50.11350">
    <property type="match status" value="1"/>
</dbReference>
<keyword evidence="4" id="KW-1133">Transmembrane helix</keyword>
<reference evidence="5 6" key="1">
    <citation type="submission" date="2023-04" db="EMBL/GenBank/DDBJ databases">
        <title>Genome of Basidiobolus ranarum AG-B5.</title>
        <authorList>
            <person name="Stajich J.E."/>
            <person name="Carter-House D."/>
            <person name="Gryganskyi A."/>
        </authorList>
    </citation>
    <scope>NUCLEOTIDE SEQUENCE [LARGE SCALE GENOMIC DNA]</scope>
    <source>
        <strain evidence="5 6">AG-B5</strain>
    </source>
</reference>
<dbReference type="PANTHER" id="PTHR36050">
    <property type="entry name" value="O-FUCOSYLTRANSFERASE 30"/>
    <property type="match status" value="1"/>
</dbReference>
<dbReference type="PANTHER" id="PTHR36050:SF1">
    <property type="entry name" value="O-FUCOSYLTRANSFERASE 30"/>
    <property type="match status" value="1"/>
</dbReference>
<evidence type="ECO:0000256" key="1">
    <source>
        <dbReference type="ARBA" id="ARBA00022679"/>
    </source>
</evidence>
<keyword evidence="4" id="KW-0812">Transmembrane</keyword>
<evidence type="ECO:0000256" key="4">
    <source>
        <dbReference type="SAM" id="Phobius"/>
    </source>
</evidence>
<dbReference type="Pfam" id="PF10250">
    <property type="entry name" value="O-FucT"/>
    <property type="match status" value="1"/>
</dbReference>
<sequence>MHFISHRFSLLGSLTSKTHRKPPKFKIYREHRYSRVFVYGLFIVFIWGLFCAQRSITAFTNFYSNTYSLAPKEILSDEKFLTYLPHSGFHNQRIELENALLLAKQLNRSLILPPLYLGEPLKWYSFDMLYDLLRQRNKTELSYCSRVSSAMCDKYDAWSMLPWNKIYNLNAFQDFLRLHERWSMEPEALKRFNQGTLEGIHYIKDIWKDEIQYIDEPRIQDTRGRYLTRINISELRLQSARIICLGSVFGTHRVTARTDQALQYKNFIRSKLIYSHPSVLSVSKEIIQKLGGLHNYFSIHTRIEDSIFIVNAEENVKGSVNNMLKMLTLGDKNYFRAHGDLLRASHSKGNTAFHRPSLDKCLQLHQDHPTHYPIIYLSTDTPDPLRNTNLTILFHTFPCTFFAGDFRAELTELQKEYNPLDGTNIGKFLVPMVESMVAANGEYFVGTNKSTFSENIRYLHNTFLGRLDPIPLKY</sequence>
<evidence type="ECO:0000256" key="3">
    <source>
        <dbReference type="ARBA" id="ARBA00023277"/>
    </source>
</evidence>
<keyword evidence="4" id="KW-0472">Membrane</keyword>
<protein>
    <recommendedName>
        <fullName evidence="7">O-fucosyltransferase family protein</fullName>
    </recommendedName>
</protein>
<comment type="caution">
    <text evidence="5">The sequence shown here is derived from an EMBL/GenBank/DDBJ whole genome shotgun (WGS) entry which is preliminary data.</text>
</comment>
<keyword evidence="2" id="KW-0294">Fucose metabolism</keyword>
<keyword evidence="1" id="KW-0808">Transferase</keyword>
<keyword evidence="3" id="KW-0119">Carbohydrate metabolism</keyword>
<dbReference type="Proteomes" id="UP001479436">
    <property type="component" value="Unassembled WGS sequence"/>
</dbReference>
<evidence type="ECO:0000256" key="2">
    <source>
        <dbReference type="ARBA" id="ARBA00023253"/>
    </source>
</evidence>